<sequence>MILPVDGGDGQCDEKTAGRFPHPDECQLYYDCSVTYSPPEMPGGKGVTECEYPLLYDESSGKCMKEVECGSRMLKKNGCDYYNNRCYSIRCPPCFLRFPECEGLTDGTYPHPAKPGTPRCMVCKNERFVEEIYCPVNVITT</sequence>
<dbReference type="PROSITE" id="PS50940">
    <property type="entry name" value="CHIT_BIND_II"/>
    <property type="match status" value="1"/>
</dbReference>
<feature type="domain" description="Chitin-binding type-2" evidence="1">
    <location>
        <begin position="9"/>
        <end position="71"/>
    </location>
</feature>
<keyword evidence="3" id="KW-1185">Reference proteome</keyword>
<protein>
    <recommendedName>
        <fullName evidence="1">Chitin-binding type-2 domain-containing protein</fullName>
    </recommendedName>
</protein>
<dbReference type="SUPFAM" id="SSF57625">
    <property type="entry name" value="Invertebrate chitin-binding proteins"/>
    <property type="match status" value="1"/>
</dbReference>
<reference evidence="2" key="1">
    <citation type="submission" date="2022-11" db="EMBL/GenBank/DDBJ databases">
        <title>Centuries of genome instability and evolution in soft-shell clam transmissible cancer (bioRxiv).</title>
        <authorList>
            <person name="Hart S.F.M."/>
            <person name="Yonemitsu M.A."/>
            <person name="Giersch R.M."/>
            <person name="Beal B.F."/>
            <person name="Arriagada G."/>
            <person name="Davis B.W."/>
            <person name="Ostrander E.A."/>
            <person name="Goff S.P."/>
            <person name="Metzger M.J."/>
        </authorList>
    </citation>
    <scope>NUCLEOTIDE SEQUENCE</scope>
    <source>
        <strain evidence="2">MELC-2E11</strain>
        <tissue evidence="2">Siphon/mantle</tissue>
    </source>
</reference>
<dbReference type="InterPro" id="IPR002557">
    <property type="entry name" value="Chitin-bd_dom"/>
</dbReference>
<evidence type="ECO:0000313" key="2">
    <source>
        <dbReference type="EMBL" id="WAQ93625.1"/>
    </source>
</evidence>
<accession>A0ABY7DB97</accession>
<dbReference type="EMBL" id="CP111012">
    <property type="protein sequence ID" value="WAQ93625.1"/>
    <property type="molecule type" value="Genomic_DNA"/>
</dbReference>
<name>A0ABY7DB97_MYAAR</name>
<proteinExistence type="predicted"/>
<organism evidence="2 3">
    <name type="scientific">Mya arenaria</name>
    <name type="common">Soft-shell clam</name>
    <dbReference type="NCBI Taxonomy" id="6604"/>
    <lineage>
        <taxon>Eukaryota</taxon>
        <taxon>Metazoa</taxon>
        <taxon>Spiralia</taxon>
        <taxon>Lophotrochozoa</taxon>
        <taxon>Mollusca</taxon>
        <taxon>Bivalvia</taxon>
        <taxon>Autobranchia</taxon>
        <taxon>Heteroconchia</taxon>
        <taxon>Euheterodonta</taxon>
        <taxon>Imparidentia</taxon>
        <taxon>Neoheterodontei</taxon>
        <taxon>Myida</taxon>
        <taxon>Myoidea</taxon>
        <taxon>Myidae</taxon>
        <taxon>Mya</taxon>
    </lineage>
</organism>
<gene>
    <name evidence="2" type="ORF">MAR_006096</name>
</gene>
<dbReference type="InterPro" id="IPR036508">
    <property type="entry name" value="Chitin-bd_dom_sf"/>
</dbReference>
<evidence type="ECO:0000259" key="1">
    <source>
        <dbReference type="PROSITE" id="PS50940"/>
    </source>
</evidence>
<dbReference type="Proteomes" id="UP001164746">
    <property type="component" value="Chromosome 1"/>
</dbReference>
<evidence type="ECO:0000313" key="3">
    <source>
        <dbReference type="Proteomes" id="UP001164746"/>
    </source>
</evidence>
<dbReference type="Pfam" id="PF01607">
    <property type="entry name" value="CBM_14"/>
    <property type="match status" value="1"/>
</dbReference>